<accession>A0A9E2NPH2</accession>
<keyword evidence="1" id="KW-0812">Transmembrane</keyword>
<dbReference type="Pfam" id="PF01569">
    <property type="entry name" value="PAP2"/>
    <property type="match status" value="1"/>
</dbReference>
<feature type="transmembrane region" description="Helical" evidence="1">
    <location>
        <begin position="73"/>
        <end position="96"/>
    </location>
</feature>
<dbReference type="CDD" id="cd03395">
    <property type="entry name" value="PAP2_like_4"/>
    <property type="match status" value="1"/>
</dbReference>
<dbReference type="PANTHER" id="PTHR14969:SF13">
    <property type="entry name" value="AT30094P"/>
    <property type="match status" value="1"/>
</dbReference>
<evidence type="ECO:0000313" key="4">
    <source>
        <dbReference type="Proteomes" id="UP000824236"/>
    </source>
</evidence>
<reference evidence="3" key="1">
    <citation type="journal article" date="2021" name="PeerJ">
        <title>Extensive microbial diversity within the chicken gut microbiome revealed by metagenomics and culture.</title>
        <authorList>
            <person name="Gilroy R."/>
            <person name="Ravi A."/>
            <person name="Getino M."/>
            <person name="Pursley I."/>
            <person name="Horton D.L."/>
            <person name="Alikhan N.F."/>
            <person name="Baker D."/>
            <person name="Gharbi K."/>
            <person name="Hall N."/>
            <person name="Watson M."/>
            <person name="Adriaenssens E.M."/>
            <person name="Foster-Nyarko E."/>
            <person name="Jarju S."/>
            <person name="Secka A."/>
            <person name="Antonio M."/>
            <person name="Oren A."/>
            <person name="Chaudhuri R.R."/>
            <person name="La Ragione R."/>
            <person name="Hildebrand F."/>
            <person name="Pallen M.J."/>
        </authorList>
    </citation>
    <scope>NUCLEOTIDE SEQUENCE</scope>
    <source>
        <strain evidence="3">B3-3758</strain>
    </source>
</reference>
<protein>
    <submittedName>
        <fullName evidence="3">Phosphatase PAP2 family protein</fullName>
    </submittedName>
</protein>
<dbReference type="InterPro" id="IPR000326">
    <property type="entry name" value="PAP2/HPO"/>
</dbReference>
<feature type="domain" description="Phosphatidic acid phosphatase type 2/haloperoxidase" evidence="2">
    <location>
        <begin position="78"/>
        <end position="194"/>
    </location>
</feature>
<comment type="caution">
    <text evidence="3">The sequence shown here is derived from an EMBL/GenBank/DDBJ whole genome shotgun (WGS) entry which is preliminary data.</text>
</comment>
<dbReference type="SUPFAM" id="SSF48317">
    <property type="entry name" value="Acid phosphatase/Vanadium-dependent haloperoxidase"/>
    <property type="match status" value="1"/>
</dbReference>
<feature type="transmembrane region" description="Helical" evidence="1">
    <location>
        <begin position="153"/>
        <end position="173"/>
    </location>
</feature>
<keyword evidence="1" id="KW-1133">Transmembrane helix</keyword>
<gene>
    <name evidence="3" type="ORF">H9791_01015</name>
</gene>
<feature type="transmembrane region" description="Helical" evidence="1">
    <location>
        <begin position="127"/>
        <end position="146"/>
    </location>
</feature>
<feature type="transmembrane region" description="Helical" evidence="1">
    <location>
        <begin position="179"/>
        <end position="200"/>
    </location>
</feature>
<feature type="transmembrane region" description="Helical" evidence="1">
    <location>
        <begin position="212"/>
        <end position="231"/>
    </location>
</feature>
<proteinExistence type="predicted"/>
<dbReference type="PANTHER" id="PTHR14969">
    <property type="entry name" value="SPHINGOSINE-1-PHOSPHATE PHOSPHOHYDROLASE"/>
    <property type="match status" value="1"/>
</dbReference>
<evidence type="ECO:0000256" key="1">
    <source>
        <dbReference type="SAM" id="Phobius"/>
    </source>
</evidence>
<organism evidence="3 4">
    <name type="scientific">Candidatus Bacteroides intestinipullorum</name>
    <dbReference type="NCBI Taxonomy" id="2838471"/>
    <lineage>
        <taxon>Bacteria</taxon>
        <taxon>Pseudomonadati</taxon>
        <taxon>Bacteroidota</taxon>
        <taxon>Bacteroidia</taxon>
        <taxon>Bacteroidales</taxon>
        <taxon>Bacteroidaceae</taxon>
        <taxon>Bacteroides</taxon>
    </lineage>
</organism>
<dbReference type="Gene3D" id="1.20.144.10">
    <property type="entry name" value="Phosphatidic acid phosphatase type 2/haloperoxidase"/>
    <property type="match status" value="1"/>
</dbReference>
<evidence type="ECO:0000259" key="2">
    <source>
        <dbReference type="SMART" id="SM00014"/>
    </source>
</evidence>
<reference evidence="3" key="2">
    <citation type="submission" date="2021-04" db="EMBL/GenBank/DDBJ databases">
        <authorList>
            <person name="Gilroy R."/>
        </authorList>
    </citation>
    <scope>NUCLEOTIDE SEQUENCE</scope>
    <source>
        <strain evidence="3">B3-3758</strain>
    </source>
</reference>
<feature type="transmembrane region" description="Helical" evidence="1">
    <location>
        <begin position="45"/>
        <end position="66"/>
    </location>
</feature>
<evidence type="ECO:0000313" key="3">
    <source>
        <dbReference type="EMBL" id="MBU3813076.1"/>
    </source>
</evidence>
<dbReference type="SMART" id="SM00014">
    <property type="entry name" value="acidPPc"/>
    <property type="match status" value="1"/>
</dbReference>
<dbReference type="InterPro" id="IPR036938">
    <property type="entry name" value="PAP2/HPO_sf"/>
</dbReference>
<name>A0A9E2NPH2_9BACE</name>
<dbReference type="Proteomes" id="UP000824236">
    <property type="component" value="Unassembled WGS sequence"/>
</dbReference>
<dbReference type="EMBL" id="JAHLFO010000009">
    <property type="protein sequence ID" value="MBU3813076.1"/>
    <property type="molecule type" value="Genomic_DNA"/>
</dbReference>
<keyword evidence="1" id="KW-0472">Membrane</keyword>
<dbReference type="AlphaFoldDB" id="A0A9E2NPH2"/>
<sequence length="232" mass="25856">MLLLALAAFAPWVWNGQGLHLLQQWDAALLLAINGWHSPQADAFMYAYSGKLVWVPMYASLVYLLFRNLHWRTALFCLIGVALAITFADQVGASLIRPWVERPRPSNPASPVADMVHLVNGYRGGRYGFPSCHAANTFGLAFYLMFVVRQRGLTCFLMGWALLTCYSRAYLGVHYPGDLMTGAALGLAGAAIAYGLFRWASRYKRPRHFRHLWVPMAVGGLTIAGMLAYALW</sequence>